<dbReference type="EMBL" id="CP002801">
    <property type="protein sequence ID" value="AEH11606.1"/>
    <property type="molecule type" value="Genomic_DNA"/>
</dbReference>
<accession>F8AYN3</accession>
<dbReference type="STRING" id="656024.FsymDg_4353"/>
<dbReference type="InterPro" id="IPR023869">
    <property type="entry name" value="tRNA_Adeno_NH3ase_assoc_put"/>
</dbReference>
<dbReference type="KEGG" id="fsy:FsymDg_4353"/>
<dbReference type="NCBIfam" id="TIGR03941">
    <property type="entry name" value="tRNA_deam_assoc"/>
    <property type="match status" value="1"/>
</dbReference>
<dbReference type="eggNOG" id="ENOG50331J9">
    <property type="taxonomic scope" value="Bacteria"/>
</dbReference>
<dbReference type="AlphaFoldDB" id="F8AYN3"/>
<keyword evidence="2" id="KW-1185">Reference proteome</keyword>
<evidence type="ECO:0000313" key="2">
    <source>
        <dbReference type="Proteomes" id="UP000001549"/>
    </source>
</evidence>
<sequence length="161" mass="17123">MTQKASAIGRIRGRWSAQEIDLDDIDDLDALADLLHDISPEIAVAFVEEDDEYLGIVRVEGDISDPRVFLSDHRVLFTSALADRLFAGALPPVGRRDLDDDSDDAPAGGQPVGDIDLLADLGTDADALIELITEEGLLPADVVAAISERAGCADILDEIGS</sequence>
<gene>
    <name evidence="1" type="ordered locus">FsymDg_4353</name>
</gene>
<protein>
    <recommendedName>
        <fullName evidence="3">tRNA adenosine deaminase-associated protein</fullName>
    </recommendedName>
</protein>
<evidence type="ECO:0008006" key="3">
    <source>
        <dbReference type="Google" id="ProtNLM"/>
    </source>
</evidence>
<organism evidence="1 2">
    <name type="scientific">Candidatus Protofrankia datiscae</name>
    <dbReference type="NCBI Taxonomy" id="2716812"/>
    <lineage>
        <taxon>Bacteria</taxon>
        <taxon>Bacillati</taxon>
        <taxon>Actinomycetota</taxon>
        <taxon>Actinomycetes</taxon>
        <taxon>Frankiales</taxon>
        <taxon>Frankiaceae</taxon>
        <taxon>Protofrankia</taxon>
    </lineage>
</organism>
<name>F8AYN3_9ACTN</name>
<reference evidence="1 2" key="1">
    <citation type="submission" date="2011-05" db="EMBL/GenBank/DDBJ databases">
        <title>Complete sequence of chromosome of Frankia symbiont of Datisca glomerata.</title>
        <authorList>
            <consortium name="US DOE Joint Genome Institute"/>
            <person name="Lucas S."/>
            <person name="Han J."/>
            <person name="Lapidus A."/>
            <person name="Cheng J.-F."/>
            <person name="Goodwin L."/>
            <person name="Pitluck S."/>
            <person name="Peters L."/>
            <person name="Mikhailova N."/>
            <person name="Chertkov O."/>
            <person name="Teshima H."/>
            <person name="Han C."/>
            <person name="Tapia R."/>
            <person name="Land M."/>
            <person name="Hauser L."/>
            <person name="Kyrpides N."/>
            <person name="Ivanova N."/>
            <person name="Pagani I."/>
            <person name="Berry A."/>
            <person name="Pawlowski K."/>
            <person name="Persson T."/>
            <person name="Vanden Heuvel B."/>
            <person name="Benson D."/>
            <person name="Woyke T."/>
        </authorList>
    </citation>
    <scope>NUCLEOTIDE SEQUENCE [LARGE SCALE GENOMIC DNA]</scope>
    <source>
        <strain evidence="2">4085684</strain>
    </source>
</reference>
<dbReference type="Proteomes" id="UP000001549">
    <property type="component" value="Chromosome"/>
</dbReference>
<evidence type="ECO:0000313" key="1">
    <source>
        <dbReference type="EMBL" id="AEH11606.1"/>
    </source>
</evidence>
<proteinExistence type="predicted"/>
<dbReference type="RefSeq" id="WP_013875466.1">
    <property type="nucleotide sequence ID" value="NC_015656.1"/>
</dbReference>
<dbReference type="HOGENOM" id="CLU_125819_0_0_11"/>